<protein>
    <submittedName>
        <fullName evidence="1">Uncharacterized protein</fullName>
    </submittedName>
</protein>
<organism evidence="1 2">
    <name type="scientific">Nemania bipapillata</name>
    <dbReference type="NCBI Taxonomy" id="110536"/>
    <lineage>
        <taxon>Eukaryota</taxon>
        <taxon>Fungi</taxon>
        <taxon>Dikarya</taxon>
        <taxon>Ascomycota</taxon>
        <taxon>Pezizomycotina</taxon>
        <taxon>Sordariomycetes</taxon>
        <taxon>Xylariomycetidae</taxon>
        <taxon>Xylariales</taxon>
        <taxon>Xylariaceae</taxon>
        <taxon>Nemania</taxon>
    </lineage>
</organism>
<evidence type="ECO:0000313" key="1">
    <source>
        <dbReference type="EMBL" id="KAJ8113762.1"/>
    </source>
</evidence>
<accession>A0ACC2IF39</accession>
<dbReference type="Proteomes" id="UP001153334">
    <property type="component" value="Unassembled WGS sequence"/>
</dbReference>
<sequence>MNEIGRSWIRLVLFDFEAIKDIETVLETVPEELLSEIRGGYGEMLHYSVQEVLSRFPSLQLDLLTVHGRGDPFMSYLTIETLITQGDGWKELHYINRATVSGISKSPFLNALIETPVTKPSAWESVLDGRDGVSTKPSVTLYRSTDPSVRGAVLRPEKRERFDPKCLDLSHTHYTDSTSFVTGLSRSALKEVLVVAKRGFGVDYKQKPFDFYNRNEGHDVDNIEPFPEPVESDWSLVRPW</sequence>
<keyword evidence="2" id="KW-1185">Reference proteome</keyword>
<comment type="caution">
    <text evidence="1">The sequence shown here is derived from an EMBL/GenBank/DDBJ whole genome shotgun (WGS) entry which is preliminary data.</text>
</comment>
<gene>
    <name evidence="1" type="ORF">ONZ43_g5081</name>
</gene>
<proteinExistence type="predicted"/>
<name>A0ACC2IF39_9PEZI</name>
<dbReference type="EMBL" id="JAPESX010001489">
    <property type="protein sequence ID" value="KAJ8113762.1"/>
    <property type="molecule type" value="Genomic_DNA"/>
</dbReference>
<reference evidence="1" key="1">
    <citation type="submission" date="2022-11" db="EMBL/GenBank/DDBJ databases">
        <title>Genome Sequence of Nemania bipapillata.</title>
        <authorList>
            <person name="Buettner E."/>
        </authorList>
    </citation>
    <scope>NUCLEOTIDE SEQUENCE</scope>
    <source>
        <strain evidence="1">CP14</strain>
    </source>
</reference>
<evidence type="ECO:0000313" key="2">
    <source>
        <dbReference type="Proteomes" id="UP001153334"/>
    </source>
</evidence>